<keyword evidence="2 6" id="KW-0813">Transport</keyword>
<feature type="transmembrane region" description="Helical" evidence="6">
    <location>
        <begin position="316"/>
        <end position="343"/>
    </location>
</feature>
<name>A0ABU5RQ59_9CYAN</name>
<feature type="transmembrane region" description="Helical" evidence="6">
    <location>
        <begin position="172"/>
        <end position="196"/>
    </location>
</feature>
<keyword evidence="5 6" id="KW-0472">Membrane</keyword>
<keyword evidence="9" id="KW-1185">Reference proteome</keyword>
<evidence type="ECO:0000256" key="2">
    <source>
        <dbReference type="ARBA" id="ARBA00022448"/>
    </source>
</evidence>
<organism evidence="8 9">
    <name type="scientific">Cyanobium gracile UHCC 0139</name>
    <dbReference type="NCBI Taxonomy" id="3110308"/>
    <lineage>
        <taxon>Bacteria</taxon>
        <taxon>Bacillati</taxon>
        <taxon>Cyanobacteriota</taxon>
        <taxon>Cyanophyceae</taxon>
        <taxon>Synechococcales</taxon>
        <taxon>Prochlorococcaceae</taxon>
        <taxon>Cyanobium</taxon>
    </lineage>
</organism>
<comment type="subcellular location">
    <subcellularLocation>
        <location evidence="1 6">Membrane</location>
        <topology evidence="1 6">Multi-pass membrane protein</topology>
    </subcellularLocation>
</comment>
<comment type="caution">
    <text evidence="8">The sequence shown here is derived from an EMBL/GenBank/DDBJ whole genome shotgun (WGS) entry which is preliminary data.</text>
</comment>
<dbReference type="EMBL" id="JAYGHX010000001">
    <property type="protein sequence ID" value="MEA5389892.1"/>
    <property type="molecule type" value="Genomic_DNA"/>
</dbReference>
<protein>
    <recommendedName>
        <fullName evidence="6">Phosphate transporter</fullName>
    </recommendedName>
</protein>
<feature type="region of interest" description="Disordered" evidence="7">
    <location>
        <begin position="414"/>
        <end position="458"/>
    </location>
</feature>
<feature type="transmembrane region" description="Helical" evidence="6">
    <location>
        <begin position="244"/>
        <end position="266"/>
    </location>
</feature>
<proteinExistence type="inferred from homology"/>
<keyword evidence="6" id="KW-0592">Phosphate transport</keyword>
<dbReference type="Pfam" id="PF01384">
    <property type="entry name" value="PHO4"/>
    <property type="match status" value="2"/>
</dbReference>
<evidence type="ECO:0000256" key="5">
    <source>
        <dbReference type="ARBA" id="ARBA00023136"/>
    </source>
</evidence>
<comment type="similarity">
    <text evidence="6">Belongs to the inorganic phosphate transporter (PiT) (TC 2.A.20) family.</text>
</comment>
<dbReference type="RefSeq" id="WP_323304020.1">
    <property type="nucleotide sequence ID" value="NZ_JAYGHX010000001.1"/>
</dbReference>
<evidence type="ECO:0000256" key="3">
    <source>
        <dbReference type="ARBA" id="ARBA00022692"/>
    </source>
</evidence>
<evidence type="ECO:0000256" key="1">
    <source>
        <dbReference type="ARBA" id="ARBA00004141"/>
    </source>
</evidence>
<feature type="transmembrane region" description="Helical" evidence="6">
    <location>
        <begin position="129"/>
        <end position="151"/>
    </location>
</feature>
<accession>A0ABU5RQ59</accession>
<dbReference type="PANTHER" id="PTHR11101:SF80">
    <property type="entry name" value="PHOSPHATE TRANSPORTER"/>
    <property type="match status" value="1"/>
</dbReference>
<dbReference type="Proteomes" id="UP001304461">
    <property type="component" value="Unassembled WGS sequence"/>
</dbReference>
<feature type="transmembrane region" description="Helical" evidence="6">
    <location>
        <begin position="286"/>
        <end position="304"/>
    </location>
</feature>
<sequence>MALIVTLIFLSSGLFLGWSMGANDASNAFGTAVATRMIRFSTAAFLCSVFVIIGAVTSGTGAAEGLGQLGAINALPGAFTAALAAALTVAWMSKVGLPASTSQAVVGSILGWNLFSGSPTDLGTLRRIVATWVISPVLGAIFAMLLYTLLVQWIRLTKPHLLSLDRNTRSGLILAGIFGSYAIGANGIGNVMGFFVEASPFRDLTLGRFNVTSVEQLFLLGGIAVAVGVYTYSRRVMMTVGDSLLALSPLAAFVVVVSHSLVLFIFSSTALESLLASWGLPTIPLLPVSGSQAVIGSVLGIGLLQGLRGVRQIRWGVLVGIASGWVTTPLIAAVIGFVLLFVVQNVFGQEVFRPLDQGLRPAAIERVNGARLPQLAVVAPRLAAHGVTASAASSDPHRLHTTLRPFAISDRVHQHRRGLPAAEDHQEPGDSDDRAGAPSPVSAAMNTAGANLSAAPGG</sequence>
<evidence type="ECO:0000256" key="4">
    <source>
        <dbReference type="ARBA" id="ARBA00022989"/>
    </source>
</evidence>
<dbReference type="InterPro" id="IPR001204">
    <property type="entry name" value="Phos_transporter"/>
</dbReference>
<evidence type="ECO:0000256" key="7">
    <source>
        <dbReference type="SAM" id="MobiDB-lite"/>
    </source>
</evidence>
<keyword evidence="4 6" id="KW-1133">Transmembrane helix</keyword>
<feature type="transmembrane region" description="Helical" evidence="6">
    <location>
        <begin position="216"/>
        <end position="232"/>
    </location>
</feature>
<feature type="transmembrane region" description="Helical" evidence="6">
    <location>
        <begin position="69"/>
        <end position="92"/>
    </location>
</feature>
<gene>
    <name evidence="8" type="ORF">VB738_01335</name>
</gene>
<reference evidence="8 9" key="1">
    <citation type="submission" date="2023-12" db="EMBL/GenBank/DDBJ databases">
        <title>Baltic Sea Cyanobacteria.</title>
        <authorList>
            <person name="Delbaje E."/>
            <person name="Fewer D.P."/>
            <person name="Shishido T.K."/>
        </authorList>
    </citation>
    <scope>NUCLEOTIDE SEQUENCE [LARGE SCALE GENOMIC DNA]</scope>
    <source>
        <strain evidence="8 9">UHCC 0139</strain>
    </source>
</reference>
<feature type="compositionally biased region" description="Basic and acidic residues" evidence="7">
    <location>
        <begin position="422"/>
        <end position="435"/>
    </location>
</feature>
<dbReference type="PANTHER" id="PTHR11101">
    <property type="entry name" value="PHOSPHATE TRANSPORTER"/>
    <property type="match status" value="1"/>
</dbReference>
<evidence type="ECO:0000313" key="9">
    <source>
        <dbReference type="Proteomes" id="UP001304461"/>
    </source>
</evidence>
<evidence type="ECO:0000256" key="6">
    <source>
        <dbReference type="RuleBase" id="RU363058"/>
    </source>
</evidence>
<keyword evidence="3 6" id="KW-0812">Transmembrane</keyword>
<feature type="transmembrane region" description="Helical" evidence="6">
    <location>
        <begin position="37"/>
        <end position="57"/>
    </location>
</feature>
<evidence type="ECO:0000313" key="8">
    <source>
        <dbReference type="EMBL" id="MEA5389892.1"/>
    </source>
</evidence>